<keyword evidence="1" id="KW-0812">Transmembrane</keyword>
<accession>A0ABW5AMR6</accession>
<dbReference type="Pfam" id="PF03817">
    <property type="entry name" value="MadL"/>
    <property type="match status" value="1"/>
</dbReference>
<comment type="caution">
    <text evidence="2">The sequence shown here is derived from an EMBL/GenBank/DDBJ whole genome shotgun (WGS) entry which is preliminary data.</text>
</comment>
<dbReference type="EMBL" id="JBHUIW010000020">
    <property type="protein sequence ID" value="MFD2183820.1"/>
    <property type="molecule type" value="Genomic_DNA"/>
</dbReference>
<gene>
    <name evidence="2" type="primary">madL</name>
    <name evidence="2" type="ORF">ACFSOX_16820</name>
</gene>
<dbReference type="NCBIfam" id="TIGR00807">
    <property type="entry name" value="malonate_madL"/>
    <property type="match status" value="1"/>
</dbReference>
<evidence type="ECO:0000256" key="1">
    <source>
        <dbReference type="SAM" id="Phobius"/>
    </source>
</evidence>
<name>A0ABW5AMR6_9BRAD</name>
<protein>
    <submittedName>
        <fullName evidence="2">Malonate transporter subunit MadL</fullName>
    </submittedName>
</protein>
<dbReference type="InterPro" id="IPR004690">
    <property type="entry name" value="Maln_transptMadL"/>
</dbReference>
<keyword evidence="1" id="KW-1133">Transmembrane helix</keyword>
<keyword evidence="3" id="KW-1185">Reference proteome</keyword>
<reference evidence="3" key="1">
    <citation type="journal article" date="2019" name="Int. J. Syst. Evol. Microbiol.">
        <title>The Global Catalogue of Microorganisms (GCM) 10K type strain sequencing project: providing services to taxonomists for standard genome sequencing and annotation.</title>
        <authorList>
            <consortium name="The Broad Institute Genomics Platform"/>
            <consortium name="The Broad Institute Genome Sequencing Center for Infectious Disease"/>
            <person name="Wu L."/>
            <person name="Ma J."/>
        </authorList>
    </citation>
    <scope>NUCLEOTIDE SEQUENCE [LARGE SCALE GENOMIC DNA]</scope>
    <source>
        <strain evidence="3">CGMCC 1.6774</strain>
    </source>
</reference>
<feature type="transmembrane region" description="Helical" evidence="1">
    <location>
        <begin position="33"/>
        <end position="51"/>
    </location>
</feature>
<evidence type="ECO:0000313" key="2">
    <source>
        <dbReference type="EMBL" id="MFD2183820.1"/>
    </source>
</evidence>
<dbReference type="Proteomes" id="UP001597314">
    <property type="component" value="Unassembled WGS sequence"/>
</dbReference>
<sequence length="139" mass="14376">MVIYGVMILGICMFLGTAVGLALGKLIGIPGDIGGVGFAMLFLVFLTNWLKTKGMMPKTTEQGILFWNAMYIPVVIAMASIQNVVSAMNGGLVALLAGIVSVVVLFPLIRILSAMAGAATSTFGDEEGDAPVGAQPKKA</sequence>
<proteinExistence type="predicted"/>
<organism evidence="2 3">
    <name type="scientific">Rhodoplanes azumiensis</name>
    <dbReference type="NCBI Taxonomy" id="1897628"/>
    <lineage>
        <taxon>Bacteria</taxon>
        <taxon>Pseudomonadati</taxon>
        <taxon>Pseudomonadota</taxon>
        <taxon>Alphaproteobacteria</taxon>
        <taxon>Hyphomicrobiales</taxon>
        <taxon>Nitrobacteraceae</taxon>
        <taxon>Rhodoplanes</taxon>
    </lineage>
</organism>
<feature type="transmembrane region" description="Helical" evidence="1">
    <location>
        <begin position="87"/>
        <end position="109"/>
    </location>
</feature>
<dbReference type="RefSeq" id="WP_378478969.1">
    <property type="nucleotide sequence ID" value="NZ_JBHUIW010000020.1"/>
</dbReference>
<feature type="transmembrane region" description="Helical" evidence="1">
    <location>
        <begin position="63"/>
        <end position="81"/>
    </location>
</feature>
<feature type="transmembrane region" description="Helical" evidence="1">
    <location>
        <begin position="7"/>
        <end position="27"/>
    </location>
</feature>
<keyword evidence="1" id="KW-0472">Membrane</keyword>
<evidence type="ECO:0000313" key="3">
    <source>
        <dbReference type="Proteomes" id="UP001597314"/>
    </source>
</evidence>